<comment type="caution">
    <text evidence="6">The sequence shown here is derived from an EMBL/GenBank/DDBJ whole genome shotgun (WGS) entry which is preliminary data.</text>
</comment>
<name>A0ABV6LJU7_9BACI</name>
<dbReference type="InterPro" id="IPR051453">
    <property type="entry name" value="MBL_Glyoxalase_II"/>
</dbReference>
<keyword evidence="3" id="KW-0378">Hydrolase</keyword>
<dbReference type="EMBL" id="JBHLTP010000003">
    <property type="protein sequence ID" value="MFC0522622.1"/>
    <property type="molecule type" value="Genomic_DNA"/>
</dbReference>
<evidence type="ECO:0000259" key="5">
    <source>
        <dbReference type="SMART" id="SM00849"/>
    </source>
</evidence>
<dbReference type="Gene3D" id="3.60.15.10">
    <property type="entry name" value="Ribonuclease Z/Hydroxyacylglutathione hydrolase-like"/>
    <property type="match status" value="1"/>
</dbReference>
<evidence type="ECO:0000313" key="7">
    <source>
        <dbReference type="Proteomes" id="UP001589836"/>
    </source>
</evidence>
<dbReference type="SUPFAM" id="SSF56281">
    <property type="entry name" value="Metallo-hydrolase/oxidoreductase"/>
    <property type="match status" value="1"/>
</dbReference>
<evidence type="ECO:0000256" key="4">
    <source>
        <dbReference type="ARBA" id="ARBA00022833"/>
    </source>
</evidence>
<dbReference type="Proteomes" id="UP001589836">
    <property type="component" value="Unassembled WGS sequence"/>
</dbReference>
<comment type="cofactor">
    <cofactor evidence="1">
        <name>Zn(2+)</name>
        <dbReference type="ChEBI" id="CHEBI:29105"/>
    </cofactor>
</comment>
<dbReference type="SMART" id="SM00849">
    <property type="entry name" value="Lactamase_B"/>
    <property type="match status" value="1"/>
</dbReference>
<keyword evidence="2" id="KW-0479">Metal-binding</keyword>
<organism evidence="6 7">
    <name type="scientific">Pontibacillus salicampi</name>
    <dbReference type="NCBI Taxonomy" id="1449801"/>
    <lineage>
        <taxon>Bacteria</taxon>
        <taxon>Bacillati</taxon>
        <taxon>Bacillota</taxon>
        <taxon>Bacilli</taxon>
        <taxon>Bacillales</taxon>
        <taxon>Bacillaceae</taxon>
        <taxon>Pontibacillus</taxon>
    </lineage>
</organism>
<keyword evidence="4" id="KW-0862">Zinc</keyword>
<keyword evidence="7" id="KW-1185">Reference proteome</keyword>
<evidence type="ECO:0000256" key="3">
    <source>
        <dbReference type="ARBA" id="ARBA00022801"/>
    </source>
</evidence>
<accession>A0ABV6LJU7</accession>
<dbReference type="RefSeq" id="WP_377345143.1">
    <property type="nucleotide sequence ID" value="NZ_JBHLTP010000003.1"/>
</dbReference>
<protein>
    <submittedName>
        <fullName evidence="6">MBL fold metallo-hydrolase</fullName>
    </submittedName>
</protein>
<feature type="domain" description="Metallo-beta-lactamase" evidence="5">
    <location>
        <begin position="12"/>
        <end position="191"/>
    </location>
</feature>
<dbReference type="InterPro" id="IPR036866">
    <property type="entry name" value="RibonucZ/Hydroxyglut_hydro"/>
</dbReference>
<proteinExistence type="predicted"/>
<evidence type="ECO:0000313" key="6">
    <source>
        <dbReference type="EMBL" id="MFC0522622.1"/>
    </source>
</evidence>
<dbReference type="PANTHER" id="PTHR46233:SF3">
    <property type="entry name" value="HYDROXYACYLGLUTATHIONE HYDROLASE GLOC"/>
    <property type="match status" value="1"/>
</dbReference>
<reference evidence="6 7" key="1">
    <citation type="submission" date="2024-09" db="EMBL/GenBank/DDBJ databases">
        <authorList>
            <person name="Sun Q."/>
            <person name="Mori K."/>
        </authorList>
    </citation>
    <scope>NUCLEOTIDE SEQUENCE [LARGE SCALE GENOMIC DNA]</scope>
    <source>
        <strain evidence="6 7">NCAIM B.02529</strain>
    </source>
</reference>
<dbReference type="Pfam" id="PF00753">
    <property type="entry name" value="Lactamase_B"/>
    <property type="match status" value="1"/>
</dbReference>
<dbReference type="PANTHER" id="PTHR46233">
    <property type="entry name" value="HYDROXYACYLGLUTATHIONE HYDROLASE GLOC"/>
    <property type="match status" value="1"/>
</dbReference>
<evidence type="ECO:0000256" key="2">
    <source>
        <dbReference type="ARBA" id="ARBA00022723"/>
    </source>
</evidence>
<evidence type="ECO:0000256" key="1">
    <source>
        <dbReference type="ARBA" id="ARBA00001947"/>
    </source>
</evidence>
<sequence>MEIEQLPLGPLGTNCYLLVEGDRTLIVDPGGDAEKLIRMVERRKLTPAAILLTHAHFDHIGAVDEVRERYNIDVYVHELEKDWLMDANQNGSSFFPMATPPVTARPADYFLTEGTQTIDKFSFEVRHTPGHSPGSITFLFQEDHIAIVGDTLFQGGIGRTDLPGGDMNTLMDSIEQKILTLPGTFTVCPGHGSTTTVDEEKQSNPFLS</sequence>
<dbReference type="CDD" id="cd06262">
    <property type="entry name" value="metallo-hydrolase-like_MBL-fold"/>
    <property type="match status" value="1"/>
</dbReference>
<dbReference type="InterPro" id="IPR001279">
    <property type="entry name" value="Metallo-B-lactamas"/>
</dbReference>
<gene>
    <name evidence="6" type="ORF">ACFFGV_03345</name>
</gene>